<feature type="compositionally biased region" description="Low complexity" evidence="1">
    <location>
        <begin position="400"/>
        <end position="410"/>
    </location>
</feature>
<evidence type="ECO:0000313" key="3">
    <source>
        <dbReference type="Proteomes" id="UP001566132"/>
    </source>
</evidence>
<dbReference type="AlphaFoldDB" id="A0ABD1EPD4"/>
<dbReference type="Proteomes" id="UP001566132">
    <property type="component" value="Unassembled WGS sequence"/>
</dbReference>
<comment type="caution">
    <text evidence="2">The sequence shown here is derived from an EMBL/GenBank/DDBJ whole genome shotgun (WGS) entry which is preliminary data.</text>
</comment>
<evidence type="ECO:0000313" key="2">
    <source>
        <dbReference type="EMBL" id="KAL1498346.1"/>
    </source>
</evidence>
<feature type="compositionally biased region" description="Basic residues" evidence="1">
    <location>
        <begin position="254"/>
        <end position="263"/>
    </location>
</feature>
<feature type="region of interest" description="Disordered" evidence="1">
    <location>
        <begin position="544"/>
        <end position="582"/>
    </location>
</feature>
<accession>A0ABD1EPD4</accession>
<feature type="compositionally biased region" description="Polar residues" evidence="1">
    <location>
        <begin position="341"/>
        <end position="361"/>
    </location>
</feature>
<sequence>MAADDRNDLLKNIPNKTILPKSAHTENQVRYSLPCKVNLGETSREFLEEAKRNKEMREKEFTTGDMEKERLIEHDLLARGFEECLIDGGGSSNRGGSVSNPVETHVVTTTPKYTSKTTLHIQSNHASGDDPIPLAELDAAATTDKKIDTKTLAKMVQRSQYQILIPHYKANSEEELGYFQKVDENGNALGNGNAQTKEKKKKKQSNKNVVVLKSENIEGHKSEIIHDVDRLVQFIEGTTENNSDKVKSCQVQKSKSKQLHKQHTAKEGGTKSKKRHLKSGKDNGGDNIKKKVLRGNKPSLDLTGERRSWGTMEPPSPTHHSLQALYNVTRPKKKSQKRRNSVSSASGARQNSSVGGLSSSDCNDDRRGHKALSPDLRVAIVGVSNVKTTRSMPHSEKSNDSSSDVDSVHSLPMDGPISCTDIPGIKITTSFSVKLPPDVHNFKSFPAITGSIIAKSPPSSTSDKAVQSMLSYVETCSPTATAENFAQKSDNSNAIYVPVLSKRPVSELSFFSQLMKDPAQYAVQRMPPDIMDVSTIEKMHFMTYSPSSPPHVTTSTPGGNYNSNSYNNNNNNNTSSSGSGSSATSVCDTTISLETTKLVNGSLQQHQNQINSSGSLSPVVILSSAKYLKEVEKVLFSSLFQNSHAKIGAIIGLHLKYYLCLVNVIFRKK</sequence>
<gene>
    <name evidence="2" type="ORF">ABEB36_009159</name>
</gene>
<protein>
    <submittedName>
        <fullName evidence="2">Uncharacterized protein</fullName>
    </submittedName>
</protein>
<reference evidence="2 3" key="1">
    <citation type="submission" date="2024-05" db="EMBL/GenBank/DDBJ databases">
        <title>Genetic variation in Jamaican populations of the coffee berry borer (Hypothenemus hampei).</title>
        <authorList>
            <person name="Errbii M."/>
            <person name="Myrie A."/>
        </authorList>
    </citation>
    <scope>NUCLEOTIDE SEQUENCE [LARGE SCALE GENOMIC DNA]</scope>
    <source>
        <strain evidence="2">JA-Hopewell-2020-01-JO</strain>
        <tissue evidence="2">Whole body</tissue>
    </source>
</reference>
<dbReference type="EMBL" id="JBDJPC010000006">
    <property type="protein sequence ID" value="KAL1498346.1"/>
    <property type="molecule type" value="Genomic_DNA"/>
</dbReference>
<feature type="region of interest" description="Disordered" evidence="1">
    <location>
        <begin position="242"/>
        <end position="410"/>
    </location>
</feature>
<evidence type="ECO:0000256" key="1">
    <source>
        <dbReference type="SAM" id="MobiDB-lite"/>
    </source>
</evidence>
<proteinExistence type="predicted"/>
<feature type="compositionally biased region" description="Basic residues" evidence="1">
    <location>
        <begin position="330"/>
        <end position="340"/>
    </location>
</feature>
<feature type="compositionally biased region" description="Basic and acidic residues" evidence="1">
    <location>
        <begin position="279"/>
        <end position="289"/>
    </location>
</feature>
<name>A0ABD1EPD4_HYPHA</name>
<keyword evidence="3" id="KW-1185">Reference proteome</keyword>
<organism evidence="2 3">
    <name type="scientific">Hypothenemus hampei</name>
    <name type="common">Coffee berry borer</name>
    <dbReference type="NCBI Taxonomy" id="57062"/>
    <lineage>
        <taxon>Eukaryota</taxon>
        <taxon>Metazoa</taxon>
        <taxon>Ecdysozoa</taxon>
        <taxon>Arthropoda</taxon>
        <taxon>Hexapoda</taxon>
        <taxon>Insecta</taxon>
        <taxon>Pterygota</taxon>
        <taxon>Neoptera</taxon>
        <taxon>Endopterygota</taxon>
        <taxon>Coleoptera</taxon>
        <taxon>Polyphaga</taxon>
        <taxon>Cucujiformia</taxon>
        <taxon>Curculionidae</taxon>
        <taxon>Scolytinae</taxon>
        <taxon>Hypothenemus</taxon>
    </lineage>
</organism>